<evidence type="ECO:0000256" key="12">
    <source>
        <dbReference type="ARBA" id="ARBA00023224"/>
    </source>
</evidence>
<accession>A0A8C9R945</accession>
<evidence type="ECO:0000256" key="2">
    <source>
        <dbReference type="ARBA" id="ARBA00022475"/>
    </source>
</evidence>
<keyword evidence="12" id="KW-0807">Transducer</keyword>
<evidence type="ECO:0000256" key="6">
    <source>
        <dbReference type="ARBA" id="ARBA00022989"/>
    </source>
</evidence>
<dbReference type="InterPro" id="IPR052921">
    <property type="entry name" value="GPCR1_Superfamily_Member"/>
</dbReference>
<feature type="transmembrane region" description="Helical" evidence="13">
    <location>
        <begin position="235"/>
        <end position="256"/>
    </location>
</feature>
<feature type="transmembrane region" description="Helical" evidence="13">
    <location>
        <begin position="138"/>
        <end position="157"/>
    </location>
</feature>
<dbReference type="PANTHER" id="PTHR26451">
    <property type="entry name" value="G_PROTEIN_RECEP_F1_2 DOMAIN-CONTAINING PROTEIN"/>
    <property type="match status" value="1"/>
</dbReference>
<evidence type="ECO:0000256" key="3">
    <source>
        <dbReference type="ARBA" id="ARBA00022606"/>
    </source>
</evidence>
<keyword evidence="16" id="KW-1185">Reference proteome</keyword>
<protein>
    <submittedName>
        <fullName evidence="15">Olfactory receptor 15-like</fullName>
    </submittedName>
</protein>
<dbReference type="PRINTS" id="PR00245">
    <property type="entry name" value="OLFACTORYR"/>
</dbReference>
<feature type="transmembrane region" description="Helical" evidence="13">
    <location>
        <begin position="195"/>
        <end position="223"/>
    </location>
</feature>
<organism evidence="15 16">
    <name type="scientific">Scleropages formosus</name>
    <name type="common">Asian bonytongue</name>
    <name type="synonym">Osteoglossum formosum</name>
    <dbReference type="NCBI Taxonomy" id="113540"/>
    <lineage>
        <taxon>Eukaryota</taxon>
        <taxon>Metazoa</taxon>
        <taxon>Chordata</taxon>
        <taxon>Craniata</taxon>
        <taxon>Vertebrata</taxon>
        <taxon>Euteleostomi</taxon>
        <taxon>Actinopterygii</taxon>
        <taxon>Neopterygii</taxon>
        <taxon>Teleostei</taxon>
        <taxon>Osteoglossocephala</taxon>
        <taxon>Osteoglossomorpha</taxon>
        <taxon>Osteoglossiformes</taxon>
        <taxon>Osteoglossidae</taxon>
        <taxon>Scleropages</taxon>
    </lineage>
</organism>
<dbReference type="PROSITE" id="PS00237">
    <property type="entry name" value="G_PROTEIN_RECEP_F1_1"/>
    <property type="match status" value="1"/>
</dbReference>
<reference evidence="15" key="2">
    <citation type="submission" date="2025-08" db="UniProtKB">
        <authorList>
            <consortium name="Ensembl"/>
        </authorList>
    </citation>
    <scope>IDENTIFICATION</scope>
</reference>
<evidence type="ECO:0000313" key="15">
    <source>
        <dbReference type="Ensembl" id="ENSSFOP00015008085.2"/>
    </source>
</evidence>
<keyword evidence="2" id="KW-1003">Cell membrane</keyword>
<feature type="domain" description="G-protein coupled receptors family 1 profile" evidence="14">
    <location>
        <begin position="40"/>
        <end position="288"/>
    </location>
</feature>
<feature type="transmembrane region" description="Helical" evidence="13">
    <location>
        <begin position="268"/>
        <end position="291"/>
    </location>
</feature>
<gene>
    <name evidence="15" type="primary">LOC108922401</name>
</gene>
<dbReference type="Proteomes" id="UP000694397">
    <property type="component" value="Chromosome 10"/>
</dbReference>
<dbReference type="GO" id="GO:0005549">
    <property type="term" value="F:odorant binding"/>
    <property type="evidence" value="ECO:0007669"/>
    <property type="project" value="TreeGrafter"/>
</dbReference>
<evidence type="ECO:0000256" key="9">
    <source>
        <dbReference type="ARBA" id="ARBA00023157"/>
    </source>
</evidence>
<reference evidence="15 16" key="1">
    <citation type="submission" date="2019-04" db="EMBL/GenBank/DDBJ databases">
        <authorList>
            <consortium name="Wellcome Sanger Institute Data Sharing"/>
        </authorList>
    </citation>
    <scope>NUCLEOTIDE SEQUENCE [LARGE SCALE GENOMIC DNA]</scope>
</reference>
<feature type="transmembrane region" description="Helical" evidence="13">
    <location>
        <begin position="58"/>
        <end position="77"/>
    </location>
</feature>
<dbReference type="Gene3D" id="1.20.1070.10">
    <property type="entry name" value="Rhodopsin 7-helix transmembrane proteins"/>
    <property type="match status" value="1"/>
</dbReference>
<evidence type="ECO:0000256" key="5">
    <source>
        <dbReference type="ARBA" id="ARBA00022725"/>
    </source>
</evidence>
<dbReference type="Pfam" id="PF13853">
    <property type="entry name" value="7tm_4"/>
    <property type="match status" value="1"/>
</dbReference>
<feature type="transmembrane region" description="Helical" evidence="13">
    <location>
        <begin position="24"/>
        <end position="46"/>
    </location>
</feature>
<dbReference type="GeneTree" id="ENSGT00950000183023"/>
<keyword evidence="9" id="KW-1015">Disulfide bond</keyword>
<proteinExistence type="predicted"/>
<keyword evidence="11" id="KW-0325">Glycoprotein</keyword>
<keyword evidence="8 13" id="KW-0472">Membrane</keyword>
<feature type="transmembrane region" description="Helical" evidence="13">
    <location>
        <begin position="97"/>
        <end position="117"/>
    </location>
</feature>
<dbReference type="AlphaFoldDB" id="A0A8C9R945"/>
<reference evidence="15" key="3">
    <citation type="submission" date="2025-09" db="UniProtKB">
        <authorList>
            <consortium name="Ensembl"/>
        </authorList>
    </citation>
    <scope>IDENTIFICATION</scope>
</reference>
<keyword evidence="3" id="KW-0716">Sensory transduction</keyword>
<name>A0A8C9R945_SCLFO</name>
<evidence type="ECO:0000313" key="16">
    <source>
        <dbReference type="Proteomes" id="UP000694397"/>
    </source>
</evidence>
<keyword evidence="4 13" id="KW-0812">Transmembrane</keyword>
<dbReference type="GO" id="GO:0005886">
    <property type="term" value="C:plasma membrane"/>
    <property type="evidence" value="ECO:0007669"/>
    <property type="project" value="UniProtKB-SubCell"/>
</dbReference>
<evidence type="ECO:0000256" key="10">
    <source>
        <dbReference type="ARBA" id="ARBA00023170"/>
    </source>
</evidence>
<dbReference type="FunFam" id="1.20.1070.10:FF:000024">
    <property type="entry name" value="Olfactory receptor"/>
    <property type="match status" value="1"/>
</dbReference>
<dbReference type="InterPro" id="IPR000276">
    <property type="entry name" value="GPCR_Rhodpsn"/>
</dbReference>
<dbReference type="PANTHER" id="PTHR26451:SF871">
    <property type="entry name" value="ODORANT RECEPTOR-RELATED"/>
    <property type="match status" value="1"/>
</dbReference>
<dbReference type="SUPFAM" id="SSF81321">
    <property type="entry name" value="Family A G protein-coupled receptor-like"/>
    <property type="match status" value="1"/>
</dbReference>
<keyword evidence="5" id="KW-0552">Olfaction</keyword>
<evidence type="ECO:0000256" key="8">
    <source>
        <dbReference type="ARBA" id="ARBA00023136"/>
    </source>
</evidence>
<dbReference type="GO" id="GO:0004930">
    <property type="term" value="F:G protein-coupled receptor activity"/>
    <property type="evidence" value="ECO:0007669"/>
    <property type="project" value="UniProtKB-KW"/>
</dbReference>
<dbReference type="InterPro" id="IPR000725">
    <property type="entry name" value="Olfact_rcpt"/>
</dbReference>
<evidence type="ECO:0000256" key="11">
    <source>
        <dbReference type="ARBA" id="ARBA00023180"/>
    </source>
</evidence>
<comment type="subcellular location">
    <subcellularLocation>
        <location evidence="1">Cell membrane</location>
        <topology evidence="1">Multi-pass membrane protein</topology>
    </subcellularLocation>
</comment>
<keyword evidence="7" id="KW-0297">G-protein coupled receptor</keyword>
<keyword evidence="6 13" id="KW-1133">Transmembrane helix</keyword>
<dbReference type="Ensembl" id="ENSSFOT00015008201.2">
    <property type="protein sequence ID" value="ENSSFOP00015008085.2"/>
    <property type="gene ID" value="ENSSFOG00015033283.1"/>
</dbReference>
<evidence type="ECO:0000256" key="4">
    <source>
        <dbReference type="ARBA" id="ARBA00022692"/>
    </source>
</evidence>
<dbReference type="InterPro" id="IPR017452">
    <property type="entry name" value="GPCR_Rhodpsn_7TM"/>
</dbReference>
<evidence type="ECO:0000256" key="13">
    <source>
        <dbReference type="SAM" id="Phobius"/>
    </source>
</evidence>
<evidence type="ECO:0000256" key="1">
    <source>
        <dbReference type="ARBA" id="ARBA00004651"/>
    </source>
</evidence>
<evidence type="ECO:0000256" key="7">
    <source>
        <dbReference type="ARBA" id="ARBA00023040"/>
    </source>
</evidence>
<evidence type="ECO:0000259" key="14">
    <source>
        <dbReference type="PROSITE" id="PS50262"/>
    </source>
</evidence>
<dbReference type="GO" id="GO:0004984">
    <property type="term" value="F:olfactory receptor activity"/>
    <property type="evidence" value="ECO:0007669"/>
    <property type="project" value="InterPro"/>
</dbReference>
<dbReference type="OrthoDB" id="6151005at2759"/>
<keyword evidence="10" id="KW-0675">Receptor</keyword>
<sequence length="318" mass="36814">IMENFSTVEFIFLSGLQEVKNNRLVYFAFTLLTYLLIISVNLTLIVTIAMEKTLHEPMYIFLCNLSANSLYGTTGFYPKILLDLLSDVHVISYNFCLIQIYVIYTSVLCETPILTAMAYDRYVAICRPLEYHTVMTPLMVKTMLFFAWCVPLSWLVITTLCTFRLPLCGSHIDKLYCDNWSVVKLSCVPTTLNNILGYIIIIFEITQALFTLYSYCCIVRVCLKSKEGRSKFMQTCLPHLIAMVNFMIATLFDVMYNRYGSNRLPLTLRNIMAVEFLVIPPLLNPIIYGLNLQKVRRSLFRFCDRHKVTPRSFKRNVS</sequence>
<dbReference type="PROSITE" id="PS50262">
    <property type="entry name" value="G_PROTEIN_RECEP_F1_2"/>
    <property type="match status" value="1"/>
</dbReference>